<dbReference type="Proteomes" id="UP000323454">
    <property type="component" value="Unassembled WGS sequence"/>
</dbReference>
<reference evidence="2 3" key="1">
    <citation type="submission" date="2019-09" db="EMBL/GenBank/DDBJ databases">
        <title>Goodfellowia gen. nov., a new genus of the Pseudonocardineae related to Actinoalloteichus, containing Goodfellowia coeruleoviolacea gen. nov., comb. nov. gen. nov., comb. nov.</title>
        <authorList>
            <person name="Labeda D."/>
        </authorList>
    </citation>
    <scope>NUCLEOTIDE SEQUENCE [LARGE SCALE GENOMIC DNA]</scope>
    <source>
        <strain evidence="2 3">AN110305</strain>
    </source>
</reference>
<comment type="caution">
    <text evidence="2">The sequence shown here is derived from an EMBL/GenBank/DDBJ whole genome shotgun (WGS) entry which is preliminary data.</text>
</comment>
<feature type="region of interest" description="Disordered" evidence="1">
    <location>
        <begin position="40"/>
        <end position="67"/>
    </location>
</feature>
<dbReference type="EMBL" id="VUOB01000179">
    <property type="protein sequence ID" value="KAA2245893.1"/>
    <property type="molecule type" value="Genomic_DNA"/>
</dbReference>
<dbReference type="AlphaFoldDB" id="A0A5B2W1Q7"/>
<evidence type="ECO:0000256" key="1">
    <source>
        <dbReference type="SAM" id="MobiDB-lite"/>
    </source>
</evidence>
<evidence type="ECO:0000313" key="2">
    <source>
        <dbReference type="EMBL" id="KAA2245893.1"/>
    </source>
</evidence>
<accession>A0A5B2W1Q7</accession>
<sequence length="67" mass="7275">MPLPTQLPLDREWPPQADIWCRHEFVDGGGLCAAQALPGSTRCSEHQDDGQPDVDLVEPHGAGQDGR</sequence>
<proteinExistence type="predicted"/>
<reference evidence="2 3" key="2">
    <citation type="submission" date="2019-09" db="EMBL/GenBank/DDBJ databases">
        <authorList>
            <person name="Jin C."/>
        </authorList>
    </citation>
    <scope>NUCLEOTIDE SEQUENCE [LARGE SCALE GENOMIC DNA]</scope>
    <source>
        <strain evidence="2 3">AN110305</strain>
    </source>
</reference>
<dbReference type="OrthoDB" id="9868408at2"/>
<keyword evidence="3" id="KW-1185">Reference proteome</keyword>
<evidence type="ECO:0000313" key="3">
    <source>
        <dbReference type="Proteomes" id="UP000323454"/>
    </source>
</evidence>
<protein>
    <submittedName>
        <fullName evidence="2">Uncharacterized protein</fullName>
    </submittedName>
</protein>
<dbReference type="RefSeq" id="WP_149855340.1">
    <property type="nucleotide sequence ID" value="NZ_VUOB01000179.1"/>
</dbReference>
<organism evidence="2 3">
    <name type="scientific">Solihabitans fulvus</name>
    <dbReference type="NCBI Taxonomy" id="1892852"/>
    <lineage>
        <taxon>Bacteria</taxon>
        <taxon>Bacillati</taxon>
        <taxon>Actinomycetota</taxon>
        <taxon>Actinomycetes</taxon>
        <taxon>Pseudonocardiales</taxon>
        <taxon>Pseudonocardiaceae</taxon>
        <taxon>Solihabitans</taxon>
    </lineage>
</organism>
<gene>
    <name evidence="2" type="ORF">F0L68_41140</name>
</gene>
<name>A0A5B2W1Q7_9PSEU</name>